<dbReference type="Proteomes" id="UP000466130">
    <property type="component" value="Unassembled WGS sequence"/>
</dbReference>
<name>A0ABQ6X4G2_9GAMM</name>
<dbReference type="SUPFAM" id="SSF52218">
    <property type="entry name" value="Flavoproteins"/>
    <property type="match status" value="1"/>
</dbReference>
<reference evidence="3 4" key="1">
    <citation type="submission" date="2019-09" db="EMBL/GenBank/DDBJ databases">
        <title>The Halomonas whole genome shotgun (WGS).</title>
        <authorList>
            <person name="Xie Z."/>
        </authorList>
    </citation>
    <scope>NUCLEOTIDE SEQUENCE [LARGE SCALE GENOMIC DNA]</scope>
    <source>
        <strain evidence="3 4">NBT06E8</strain>
    </source>
</reference>
<comment type="caution">
    <text evidence="3">The sequence shown here is derived from an EMBL/GenBank/DDBJ whole genome shotgun (WGS) entry which is preliminary data.</text>
</comment>
<dbReference type="Pfam" id="PF03358">
    <property type="entry name" value="FMN_red"/>
    <property type="match status" value="1"/>
</dbReference>
<dbReference type="InterPro" id="IPR005025">
    <property type="entry name" value="FMN_Rdtase-like_dom"/>
</dbReference>
<feature type="domain" description="NADPH-dependent FMN reductase-like" evidence="2">
    <location>
        <begin position="4"/>
        <end position="146"/>
    </location>
</feature>
<gene>
    <name evidence="3" type="ORF">F1978_17460</name>
</gene>
<sequence>MKTVLFLAGSTMHRSVNSRLSLAAADLAEDVFGDALLVQRVDLMQFALPPIDQEAMFDSALQEMVALFARAEGLFISSDEYTGSFSAQIRLAVNWLMLCETAETPLIADKPTVLAGAAPIGVGGMRGFPALQHLLKAAGLRVFPQQIRLGTTNSLFDTDGALLPAPRAQLLNGALRKLADTVGVKTLAKT</sequence>
<keyword evidence="1" id="KW-0285">Flavoprotein</keyword>
<dbReference type="EMBL" id="VWRT01000029">
    <property type="protein sequence ID" value="KAE8436907.1"/>
    <property type="molecule type" value="Genomic_DNA"/>
</dbReference>
<dbReference type="Gene3D" id="3.40.50.360">
    <property type="match status" value="1"/>
</dbReference>
<keyword evidence="4" id="KW-1185">Reference proteome</keyword>
<dbReference type="InterPro" id="IPR029039">
    <property type="entry name" value="Flavoprotein-like_sf"/>
</dbReference>
<keyword evidence="1" id="KW-0288">FMN</keyword>
<evidence type="ECO:0000259" key="2">
    <source>
        <dbReference type="Pfam" id="PF03358"/>
    </source>
</evidence>
<protein>
    <submittedName>
        <fullName evidence="3">NAD(P)H-dependent oxidoreductase</fullName>
    </submittedName>
</protein>
<evidence type="ECO:0000313" key="3">
    <source>
        <dbReference type="EMBL" id="KAE8436907.1"/>
    </source>
</evidence>
<accession>A0ABQ6X4G2</accession>
<dbReference type="RefSeq" id="WP_153844127.1">
    <property type="nucleotide sequence ID" value="NZ_ML762946.1"/>
</dbReference>
<organism evidence="3 4">
    <name type="scientific">Vreelandella piezotolerans</name>
    <dbReference type="NCBI Taxonomy" id="2609667"/>
    <lineage>
        <taxon>Bacteria</taxon>
        <taxon>Pseudomonadati</taxon>
        <taxon>Pseudomonadota</taxon>
        <taxon>Gammaproteobacteria</taxon>
        <taxon>Oceanospirillales</taxon>
        <taxon>Halomonadaceae</taxon>
        <taxon>Vreelandella</taxon>
    </lineage>
</organism>
<evidence type="ECO:0000313" key="4">
    <source>
        <dbReference type="Proteomes" id="UP000466130"/>
    </source>
</evidence>
<proteinExistence type="predicted"/>
<evidence type="ECO:0000256" key="1">
    <source>
        <dbReference type="ARBA" id="ARBA00022643"/>
    </source>
</evidence>